<dbReference type="GO" id="GO:0005777">
    <property type="term" value="C:peroxisome"/>
    <property type="evidence" value="ECO:0007669"/>
    <property type="project" value="TreeGrafter"/>
</dbReference>
<evidence type="ECO:0000313" key="3">
    <source>
        <dbReference type="EMBL" id="KAK2591964.1"/>
    </source>
</evidence>
<reference evidence="3" key="1">
    <citation type="submission" date="2023-06" db="EMBL/GenBank/DDBJ databases">
        <title>Conoideocrella luteorostrata (Hypocreales: Clavicipitaceae), a potential biocontrol fungus for elongate hemlock scale in United States Christmas tree production areas.</title>
        <authorList>
            <person name="Barrett H."/>
            <person name="Lovett B."/>
            <person name="Macias A.M."/>
            <person name="Stajich J.E."/>
            <person name="Kasson M.T."/>
        </authorList>
    </citation>
    <scope>NUCLEOTIDE SEQUENCE</scope>
    <source>
        <strain evidence="3">ARSEF 14590</strain>
    </source>
</reference>
<dbReference type="GO" id="GO:0035336">
    <property type="term" value="P:long-chain fatty-acyl-CoA metabolic process"/>
    <property type="evidence" value="ECO:0007669"/>
    <property type="project" value="TreeGrafter"/>
</dbReference>
<proteinExistence type="inferred from homology"/>
<comment type="caution">
    <text evidence="3">The sequence shown here is derived from an EMBL/GenBank/DDBJ whole genome shotgun (WGS) entry which is preliminary data.</text>
</comment>
<gene>
    <name evidence="3" type="ORF">QQS21_010336</name>
</gene>
<feature type="domain" description="Phospholipid/glycerol acyltransferase" evidence="2">
    <location>
        <begin position="502"/>
        <end position="624"/>
    </location>
</feature>
<keyword evidence="1" id="KW-0521">NADP</keyword>
<dbReference type="InterPro" id="IPR002123">
    <property type="entry name" value="Plipid/glycerol_acylTrfase"/>
</dbReference>
<comment type="similarity">
    <text evidence="1">Belongs to the fatty acyl-CoA reductase family.</text>
</comment>
<keyword evidence="1" id="KW-0443">Lipid metabolism</keyword>
<accession>A0AAJ0CHY6</accession>
<name>A0AAJ0CHY6_9HYPO</name>
<dbReference type="SUPFAM" id="SSF69593">
    <property type="entry name" value="Glycerol-3-phosphate (1)-acyltransferase"/>
    <property type="match status" value="1"/>
</dbReference>
<keyword evidence="4" id="KW-1185">Reference proteome</keyword>
<dbReference type="AlphaFoldDB" id="A0AAJ0CHY6"/>
<dbReference type="InterPro" id="IPR036291">
    <property type="entry name" value="NAD(P)-bd_dom_sf"/>
</dbReference>
<comment type="function">
    <text evidence="1">Catalyzes the reduction of fatty acyl-CoA to fatty alcohols.</text>
</comment>
<dbReference type="GO" id="GO:0102965">
    <property type="term" value="F:alcohol-forming long-chain fatty acyl-CoA reductase activity"/>
    <property type="evidence" value="ECO:0007669"/>
    <property type="project" value="UniProtKB-EC"/>
</dbReference>
<dbReference type="SUPFAM" id="SSF51735">
    <property type="entry name" value="NAD(P)-binding Rossmann-fold domains"/>
    <property type="match status" value="1"/>
</dbReference>
<dbReference type="Pfam" id="PF07993">
    <property type="entry name" value="NAD_binding_4"/>
    <property type="match status" value="1"/>
</dbReference>
<dbReference type="PANTHER" id="PTHR11011">
    <property type="entry name" value="MALE STERILITY PROTEIN 2-RELATED"/>
    <property type="match status" value="1"/>
</dbReference>
<dbReference type="EC" id="1.2.1.84" evidence="1"/>
<comment type="catalytic activity">
    <reaction evidence="1">
        <text>a long-chain fatty acyl-CoA + 2 NADPH + 2 H(+) = a long-chain primary fatty alcohol + 2 NADP(+) + CoA</text>
        <dbReference type="Rhea" id="RHEA:52716"/>
        <dbReference type="ChEBI" id="CHEBI:15378"/>
        <dbReference type="ChEBI" id="CHEBI:57287"/>
        <dbReference type="ChEBI" id="CHEBI:57783"/>
        <dbReference type="ChEBI" id="CHEBI:58349"/>
        <dbReference type="ChEBI" id="CHEBI:77396"/>
        <dbReference type="ChEBI" id="CHEBI:83139"/>
        <dbReference type="EC" id="1.2.1.84"/>
    </reaction>
</comment>
<evidence type="ECO:0000313" key="4">
    <source>
        <dbReference type="Proteomes" id="UP001251528"/>
    </source>
</evidence>
<dbReference type="SMART" id="SM00563">
    <property type="entry name" value="PlsC"/>
    <property type="match status" value="1"/>
</dbReference>
<protein>
    <recommendedName>
        <fullName evidence="1">Fatty acyl-CoA reductase</fullName>
        <ecNumber evidence="1">1.2.1.84</ecNumber>
    </recommendedName>
</protein>
<dbReference type="CDD" id="cd05236">
    <property type="entry name" value="FAR-N_SDR_e"/>
    <property type="match status" value="1"/>
</dbReference>
<dbReference type="GO" id="GO:0016746">
    <property type="term" value="F:acyltransferase activity"/>
    <property type="evidence" value="ECO:0007669"/>
    <property type="project" value="InterPro"/>
</dbReference>
<evidence type="ECO:0000259" key="2">
    <source>
        <dbReference type="SMART" id="SM00563"/>
    </source>
</evidence>
<organism evidence="3 4">
    <name type="scientific">Conoideocrella luteorostrata</name>
    <dbReference type="NCBI Taxonomy" id="1105319"/>
    <lineage>
        <taxon>Eukaryota</taxon>
        <taxon>Fungi</taxon>
        <taxon>Dikarya</taxon>
        <taxon>Ascomycota</taxon>
        <taxon>Pezizomycotina</taxon>
        <taxon>Sordariomycetes</taxon>
        <taxon>Hypocreomycetidae</taxon>
        <taxon>Hypocreales</taxon>
        <taxon>Clavicipitaceae</taxon>
        <taxon>Conoideocrella</taxon>
    </lineage>
</organism>
<dbReference type="GO" id="GO:0080019">
    <property type="term" value="F:alcohol-forming very long-chain fatty acyl-CoA reductase activity"/>
    <property type="evidence" value="ECO:0007669"/>
    <property type="project" value="InterPro"/>
</dbReference>
<keyword evidence="1" id="KW-0444">Lipid biosynthesis</keyword>
<dbReference type="Gene3D" id="3.40.50.720">
    <property type="entry name" value="NAD(P)-binding Rossmann-like Domain"/>
    <property type="match status" value="1"/>
</dbReference>
<sequence length="901" mass="100478">MEHLVVLTGVTGFLGKVVLEELLRCRARFQISRVVVLIRAQSSEAARHRFETEVAASICFSELEKRWTDRVEVVASDLSRPACGIQEDIYHQLCQRATHFIHCAGCVEFDATIEKILADNVTSALNALKLAQACTRLQRFVHTSTAYVQPHQFNPMHEVLGSLPLPAQQLFDRLLEGDLTASDALHMTGHPNLYLLAKSLAEHLLVQAGGGTPMTIVRPSIISVSWQHPFPGWVDSFAAITGVVAGIGTGVLRVLSSDAEVILDVVPVDNVAMCLIQESFASSRIGDGLDEPKIVHAVSTLKKGFSVNSARAIIIDYFRRNYISHKKPRLYLTGCTTSLEFRFRDFIHQRLPLALSSIVARASNRNAVFLKYLRRARRIQQNTNRNFQFFANRAYDFRQRRPVLGTDFAPADYITRICRGVHFYLLNKDVTRSTFCGEGATSGQVGLVRTVKWGLKQPAGDLPAVIAMVILRQLFALIFRKVTVNMQSFAAATQDIEKEMRIVIVPTHRSYLDAPLCSYLFFTRPELGLCLPRVMASHEFASIPVIGWLCRRFRTIYVTRGAGRDPGLNAQLNQLAEDHGSLMFFIEGQRSRTGQVSRPKTGALRGLKATSRDFIILPVSITYDCVPEYKTLTGELEGKSRQTATFNGLCKWLIMVKRGQVDLGSAHITCGDPITLKTTTDVEQLSLEIARSLQAGSVATERQLYMFIHDKWPLGDGPDLEWIKSEIQQRGGTVFLDEIDQCQSPSADSFDQCSRMCWDYLFFKDLRAYQPKNPALMLYVSQHEFGRLNDSSATQIKCAALTKLLKALFSPICDDFIRAASALKAKLQPELAAGMVAQQIHCGPGSTYADVALLAFLRSKGDVTLGAVDDFIQRSAWRDDAENTSLEKMMVARSKRVGKQN</sequence>
<evidence type="ECO:0000256" key="1">
    <source>
        <dbReference type="RuleBase" id="RU363097"/>
    </source>
</evidence>
<dbReference type="InterPro" id="IPR013120">
    <property type="entry name" value="FAR_NAD-bd"/>
</dbReference>
<keyword evidence="1" id="KW-0560">Oxidoreductase</keyword>
<dbReference type="Proteomes" id="UP001251528">
    <property type="component" value="Unassembled WGS sequence"/>
</dbReference>
<dbReference type="PANTHER" id="PTHR11011:SF45">
    <property type="entry name" value="FATTY ACYL-COA REDUCTASE CG8306-RELATED"/>
    <property type="match status" value="1"/>
</dbReference>
<dbReference type="Pfam" id="PF01553">
    <property type="entry name" value="Acyltransferase"/>
    <property type="match status" value="1"/>
</dbReference>
<dbReference type="EMBL" id="JASWJB010000297">
    <property type="protein sequence ID" value="KAK2591964.1"/>
    <property type="molecule type" value="Genomic_DNA"/>
</dbReference>
<dbReference type="InterPro" id="IPR026055">
    <property type="entry name" value="FAR"/>
</dbReference>